<sequence length="313" mass="36269">MIRGEILRSKDIYVVMSNEDDYFNFKYAGYNSNGNVIAYYVPRDMINVVLKEHTNLSSSGVYLLLNLKNNHINYDTKVYVGQAKNIIKRTNEHNRIQENWWNLAILIIKNNDISFSSDEILYLEKYMYDLIYNSNNIELYSDHRPSGASKISLRDNNNFTNDFQDIDMLIRVLGLPIFHMRHSYKKNGQSNNNSIIKEVSSDESIFNIIFYCKSRNSDAKATLEKDGRLKVIKGSKVSKKEFSSSFKKQGFLDKYLDLEKNKVIKNGVFCRDYIFSSPSSAAAIVYKSSANGKTMWKDINGKTLKEHLEKQNK</sequence>
<accession>A0A0R2AMM5</accession>
<dbReference type="InterPro" id="IPR025579">
    <property type="entry name" value="DUF4357"/>
</dbReference>
<comment type="caution">
    <text evidence="2">The sequence shown here is derived from an EMBL/GenBank/DDBJ whole genome shotgun (WGS) entry which is preliminary data.</text>
</comment>
<dbReference type="STRING" id="1423781.FD06_GL000449"/>
<name>A0A0R2AMM5_9LACO</name>
<dbReference type="EMBL" id="AYYQ01000035">
    <property type="protein sequence ID" value="KRM67730.1"/>
    <property type="molecule type" value="Genomic_DNA"/>
</dbReference>
<evidence type="ECO:0000313" key="2">
    <source>
        <dbReference type="EMBL" id="KRM67730.1"/>
    </source>
</evidence>
<dbReference type="OrthoDB" id="2656488at2"/>
<keyword evidence="3" id="KW-1185">Reference proteome</keyword>
<protein>
    <recommendedName>
        <fullName evidence="1">GIY-YIG domain-containing protein</fullName>
    </recommendedName>
</protein>
<dbReference type="PATRIC" id="fig|1423781.4.peg.461"/>
<gene>
    <name evidence="2" type="ORF">FD06_GL000449</name>
</gene>
<evidence type="ECO:0000313" key="3">
    <source>
        <dbReference type="Proteomes" id="UP000052012"/>
    </source>
</evidence>
<dbReference type="AlphaFoldDB" id="A0A0R2AMM5"/>
<dbReference type="InterPro" id="IPR035901">
    <property type="entry name" value="GIY-YIG_endonuc_sf"/>
</dbReference>
<dbReference type="SUPFAM" id="SSF82771">
    <property type="entry name" value="GIY-YIG endonuclease"/>
    <property type="match status" value="1"/>
</dbReference>
<dbReference type="InterPro" id="IPR000305">
    <property type="entry name" value="GIY-YIG_endonuc"/>
</dbReference>
<organism evidence="2 3">
    <name type="scientific">Apilactobacillus ozensis DSM 23829 = JCM 17196</name>
    <dbReference type="NCBI Taxonomy" id="1423781"/>
    <lineage>
        <taxon>Bacteria</taxon>
        <taxon>Bacillati</taxon>
        <taxon>Bacillota</taxon>
        <taxon>Bacilli</taxon>
        <taxon>Lactobacillales</taxon>
        <taxon>Lactobacillaceae</taxon>
        <taxon>Apilactobacillus</taxon>
    </lineage>
</organism>
<dbReference type="Pfam" id="PF14267">
    <property type="entry name" value="DUF4357"/>
    <property type="match status" value="1"/>
</dbReference>
<dbReference type="Proteomes" id="UP000052012">
    <property type="component" value="Unassembled WGS sequence"/>
</dbReference>
<evidence type="ECO:0000259" key="1">
    <source>
        <dbReference type="PROSITE" id="PS50164"/>
    </source>
</evidence>
<proteinExistence type="predicted"/>
<feature type="domain" description="GIY-YIG" evidence="1">
    <location>
        <begin position="57"/>
        <end position="137"/>
    </location>
</feature>
<reference evidence="2 3" key="1">
    <citation type="journal article" date="2015" name="Genome Announc.">
        <title>Expanding the biotechnology potential of lactobacilli through comparative genomics of 213 strains and associated genera.</title>
        <authorList>
            <person name="Sun Z."/>
            <person name="Harris H.M."/>
            <person name="McCann A."/>
            <person name="Guo C."/>
            <person name="Argimon S."/>
            <person name="Zhang W."/>
            <person name="Yang X."/>
            <person name="Jeffery I.B."/>
            <person name="Cooney J.C."/>
            <person name="Kagawa T.F."/>
            <person name="Liu W."/>
            <person name="Song Y."/>
            <person name="Salvetti E."/>
            <person name="Wrobel A."/>
            <person name="Rasinkangas P."/>
            <person name="Parkhill J."/>
            <person name="Rea M.C."/>
            <person name="O'Sullivan O."/>
            <person name="Ritari J."/>
            <person name="Douillard F.P."/>
            <person name="Paul Ross R."/>
            <person name="Yang R."/>
            <person name="Briner A.E."/>
            <person name="Felis G.E."/>
            <person name="de Vos W.M."/>
            <person name="Barrangou R."/>
            <person name="Klaenhammer T.R."/>
            <person name="Caufield P.W."/>
            <person name="Cui Y."/>
            <person name="Zhang H."/>
            <person name="O'Toole P.W."/>
        </authorList>
    </citation>
    <scope>NUCLEOTIDE SEQUENCE [LARGE SCALE GENOMIC DNA]</scope>
    <source>
        <strain evidence="2 3">DSM 23829</strain>
    </source>
</reference>
<dbReference type="PROSITE" id="PS50164">
    <property type="entry name" value="GIY_YIG"/>
    <property type="match status" value="1"/>
</dbReference>